<evidence type="ECO:0000313" key="1">
    <source>
        <dbReference type="EMBL" id="SCZ88035.1"/>
    </source>
</evidence>
<reference evidence="2" key="1">
    <citation type="submission" date="2016-10" db="EMBL/GenBank/DDBJ databases">
        <authorList>
            <person name="Jeantristanb JTB J.-T."/>
            <person name="Ricardo R."/>
        </authorList>
    </citation>
    <scope>NUCLEOTIDE SEQUENCE [LARGE SCALE GENOMIC DNA]</scope>
</reference>
<name>A0A2X0L5Y0_9BASI</name>
<organism evidence="1 2">
    <name type="scientific">Microbotryum saponariae</name>
    <dbReference type="NCBI Taxonomy" id="289078"/>
    <lineage>
        <taxon>Eukaryota</taxon>
        <taxon>Fungi</taxon>
        <taxon>Dikarya</taxon>
        <taxon>Basidiomycota</taxon>
        <taxon>Pucciniomycotina</taxon>
        <taxon>Microbotryomycetes</taxon>
        <taxon>Microbotryales</taxon>
        <taxon>Microbotryaceae</taxon>
        <taxon>Microbotryum</taxon>
    </lineage>
</organism>
<gene>
    <name evidence="1" type="ORF">BZ3500_MVSOF-1268-A1-R1_CHR2-1G04146</name>
</gene>
<evidence type="ECO:0000313" key="2">
    <source>
        <dbReference type="Proteomes" id="UP000249723"/>
    </source>
</evidence>
<dbReference type="AlphaFoldDB" id="A0A2X0L5Y0"/>
<sequence>MCPSRPIRILNFLTEAGSKNWCSSIQLQGIAKLSTRGVTTVIHFGDGHRLPKRSVDKAARTEYNPPCHNDTDFGVVETGRLRGGPCCGTGVEMARWRIRARRPLLAEVSERQSTDFEAVLRGYDKARNGFLGNATATKRTVPPAARRHFSASARSMQHLEPVFGRDLDEGAQTIGKGAIVTVKVVCKS</sequence>
<proteinExistence type="predicted"/>
<keyword evidence="2" id="KW-1185">Reference proteome</keyword>
<dbReference type="EMBL" id="FMWP01000012">
    <property type="protein sequence ID" value="SCZ88035.1"/>
    <property type="molecule type" value="Genomic_DNA"/>
</dbReference>
<dbReference type="Proteomes" id="UP000249723">
    <property type="component" value="Unassembled WGS sequence"/>
</dbReference>
<protein>
    <submittedName>
        <fullName evidence="1">BZ3500_MvSof-1268-A1-R1_Chr2-1g04146 protein</fullName>
    </submittedName>
</protein>
<accession>A0A2X0L5Y0</accession>